<evidence type="ECO:0000313" key="5">
    <source>
        <dbReference type="EMBL" id="UZJ24118.1"/>
    </source>
</evidence>
<dbReference type="SUPFAM" id="SSF53901">
    <property type="entry name" value="Thiolase-like"/>
    <property type="match status" value="1"/>
</dbReference>
<dbReference type="PANTHER" id="PTHR34069:SF3">
    <property type="entry name" value="ACYL-COA:ACYL-COA ALKYLTRANSFERASE"/>
    <property type="match status" value="1"/>
</dbReference>
<evidence type="ECO:0000259" key="3">
    <source>
        <dbReference type="Pfam" id="PF08541"/>
    </source>
</evidence>
<proteinExistence type="predicted"/>
<dbReference type="Gene3D" id="3.40.47.10">
    <property type="match status" value="2"/>
</dbReference>
<dbReference type="Pfam" id="PF08545">
    <property type="entry name" value="ACP_syn_III"/>
    <property type="match status" value="1"/>
</dbReference>
<organism evidence="5 6">
    <name type="scientific">Rhodococcus antarcticus</name>
    <dbReference type="NCBI Taxonomy" id="2987751"/>
    <lineage>
        <taxon>Bacteria</taxon>
        <taxon>Bacillati</taxon>
        <taxon>Actinomycetota</taxon>
        <taxon>Actinomycetes</taxon>
        <taxon>Mycobacteriales</taxon>
        <taxon>Nocardiaceae</taxon>
        <taxon>Rhodococcus</taxon>
    </lineage>
</organism>
<dbReference type="InterPro" id="IPR013751">
    <property type="entry name" value="ACP_syn_III_N"/>
</dbReference>
<protein>
    <submittedName>
        <fullName evidence="5">3-oxoacyl-ACP synthase III</fullName>
    </submittedName>
</protein>
<dbReference type="Pfam" id="PF08541">
    <property type="entry name" value="ACP_syn_III_C"/>
    <property type="match status" value="1"/>
</dbReference>
<gene>
    <name evidence="5" type="ORF">RHODO2019_13230</name>
</gene>
<keyword evidence="6" id="KW-1185">Reference proteome</keyword>
<evidence type="ECO:0000313" key="6">
    <source>
        <dbReference type="Proteomes" id="UP001164965"/>
    </source>
</evidence>
<dbReference type="NCBIfam" id="NF006720">
    <property type="entry name" value="PRK09258.1"/>
    <property type="match status" value="1"/>
</dbReference>
<dbReference type="PANTHER" id="PTHR34069">
    <property type="entry name" value="3-OXOACYL-[ACYL-CARRIER-PROTEIN] SYNTHASE 3"/>
    <property type="match status" value="1"/>
</dbReference>
<reference evidence="5" key="1">
    <citation type="submission" date="2022-10" db="EMBL/GenBank/DDBJ databases">
        <title>Rhodococcus sp.75.</title>
        <authorList>
            <person name="Sun M."/>
        </authorList>
    </citation>
    <scope>NUCLEOTIDE SEQUENCE</scope>
    <source>
        <strain evidence="5">75</strain>
    </source>
</reference>
<evidence type="ECO:0000256" key="2">
    <source>
        <dbReference type="ARBA" id="ARBA00023315"/>
    </source>
</evidence>
<name>A0ABY6NYQ2_9NOCA</name>
<feature type="domain" description="Beta-ketoacyl-[acyl-carrier-protein] synthase III C-terminal" evidence="3">
    <location>
        <begin position="264"/>
        <end position="334"/>
    </location>
</feature>
<accession>A0ABY6NYQ2</accession>
<dbReference type="Proteomes" id="UP001164965">
    <property type="component" value="Chromosome"/>
</dbReference>
<feature type="domain" description="Beta-ketoacyl-[acyl-carrier-protein] synthase III N-terminal" evidence="4">
    <location>
        <begin position="123"/>
        <end position="210"/>
    </location>
</feature>
<evidence type="ECO:0000256" key="1">
    <source>
        <dbReference type="ARBA" id="ARBA00022679"/>
    </source>
</evidence>
<keyword evidence="1" id="KW-0808">Transferase</keyword>
<dbReference type="RefSeq" id="WP_265382225.1">
    <property type="nucleotide sequence ID" value="NZ_CP110615.1"/>
</dbReference>
<evidence type="ECO:0000259" key="4">
    <source>
        <dbReference type="Pfam" id="PF08545"/>
    </source>
</evidence>
<dbReference type="InterPro" id="IPR013747">
    <property type="entry name" value="ACP_syn_III_C"/>
</dbReference>
<sequence>MTGNATHRFSNTTILSVCGIDAPQVVTSAEIDTRLAGTYARVGLRPGMMQRLAGIEERRWWSPGTTFADGAAMAGAKALAEAGVDPKRVGLMVNTSVSRAHLEPSTAVGVHHALGLPSSCQNFDVTNACLGFVNGMQLAAAMIESGQVEYALVVNGEDARGIQEATIDRLNAGDSDARHVFAQFASMTLGSGAAAMVLGRADAHPEGHRFLGGVTRAGTEHHELCVGDMDDMRTDSTGLMTAGIALSTDLWAESAQEWDWAGGMDRYVIHQVSVVHTREICKALGIDEALVPLTFPTRGNIGPASIPFTLAREIDSLQDGDRVLLMGIGSGLNASLVEIVW</sequence>
<dbReference type="EMBL" id="CP110615">
    <property type="protein sequence ID" value="UZJ24118.1"/>
    <property type="molecule type" value="Genomic_DNA"/>
</dbReference>
<dbReference type="InterPro" id="IPR016039">
    <property type="entry name" value="Thiolase-like"/>
</dbReference>
<keyword evidence="2" id="KW-0012">Acyltransferase</keyword>